<keyword evidence="6 10" id="KW-0378">Hydrolase</keyword>
<dbReference type="NCBIfam" id="TIGR02191">
    <property type="entry name" value="RNaseIII"/>
    <property type="match status" value="1"/>
</dbReference>
<evidence type="ECO:0000259" key="9">
    <source>
        <dbReference type="PROSITE" id="PS50142"/>
    </source>
</evidence>
<dbReference type="SMART" id="SM00535">
    <property type="entry name" value="RIBOc"/>
    <property type="match status" value="1"/>
</dbReference>
<keyword evidence="5" id="KW-0255">Endonuclease</keyword>
<evidence type="ECO:0000256" key="1">
    <source>
        <dbReference type="ARBA" id="ARBA00000109"/>
    </source>
</evidence>
<feature type="domain" description="DRBM" evidence="8">
    <location>
        <begin position="152"/>
        <end position="220"/>
    </location>
</feature>
<dbReference type="Gene3D" id="1.10.1520.10">
    <property type="entry name" value="Ribonuclease III domain"/>
    <property type="match status" value="1"/>
</dbReference>
<dbReference type="GO" id="GO:0003725">
    <property type="term" value="F:double-stranded RNA binding"/>
    <property type="evidence" value="ECO:0007669"/>
    <property type="project" value="TreeGrafter"/>
</dbReference>
<dbReference type="PROSITE" id="PS00517">
    <property type="entry name" value="RNASE_3_1"/>
    <property type="match status" value="1"/>
</dbReference>
<dbReference type="EMBL" id="NIZT01000017">
    <property type="protein sequence ID" value="RBQ23850.1"/>
    <property type="molecule type" value="Genomic_DNA"/>
</dbReference>
<dbReference type="SUPFAM" id="SSF54768">
    <property type="entry name" value="dsRNA-binding domain-like"/>
    <property type="match status" value="1"/>
</dbReference>
<evidence type="ECO:0000256" key="3">
    <source>
        <dbReference type="ARBA" id="ARBA00012177"/>
    </source>
</evidence>
<dbReference type="HAMAP" id="MF_00104">
    <property type="entry name" value="RNase_III"/>
    <property type="match status" value="1"/>
</dbReference>
<dbReference type="GO" id="GO:0010468">
    <property type="term" value="P:regulation of gene expression"/>
    <property type="evidence" value="ECO:0007669"/>
    <property type="project" value="TreeGrafter"/>
</dbReference>
<evidence type="ECO:0000256" key="2">
    <source>
        <dbReference type="ARBA" id="ARBA00010183"/>
    </source>
</evidence>
<keyword evidence="7" id="KW-0694">RNA-binding</keyword>
<evidence type="ECO:0000256" key="7">
    <source>
        <dbReference type="ARBA" id="ARBA00022884"/>
    </source>
</evidence>
<accession>A0A366MDT0</accession>
<evidence type="ECO:0000313" key="11">
    <source>
        <dbReference type="Proteomes" id="UP000253099"/>
    </source>
</evidence>
<dbReference type="EC" id="3.1.26.3" evidence="3"/>
<evidence type="ECO:0000256" key="5">
    <source>
        <dbReference type="ARBA" id="ARBA00022759"/>
    </source>
</evidence>
<keyword evidence="11" id="KW-1185">Reference proteome</keyword>
<dbReference type="InterPro" id="IPR036389">
    <property type="entry name" value="RNase_III_sf"/>
</dbReference>
<dbReference type="PROSITE" id="PS50142">
    <property type="entry name" value="RNASE_3_2"/>
    <property type="match status" value="1"/>
</dbReference>
<dbReference type="InterPro" id="IPR011907">
    <property type="entry name" value="RNase_III"/>
</dbReference>
<dbReference type="FunFam" id="1.10.1520.10:FF:000001">
    <property type="entry name" value="Ribonuclease 3"/>
    <property type="match status" value="1"/>
</dbReference>
<sequence length="220" mass="25172">MKILEKYGIIPNDPKLYEMAFIHKSYGVKHNISYDYERLEFLGDSVLSMIISDYLYKKYKNISEGDLTKLRSNYVCETALANYSHELGLNNMIKLELDDNKVSINEIFSISADVFESLLEAIYLDQGIEKTREFLSKTVFPVIDEEIIFFNDFKSKIKEYGDANKLSVEYELLDEFGAPHDKTFTMGIMIDGEEVGRGTGKSKKEAEQIAAHKAIDGLEI</sequence>
<dbReference type="Pfam" id="PF14622">
    <property type="entry name" value="Ribonucleas_3_3"/>
    <property type="match status" value="1"/>
</dbReference>
<gene>
    <name evidence="10" type="primary">rnc</name>
    <name evidence="10" type="ORF">ALNOE001_06410</name>
</gene>
<organism evidence="10 11">
    <name type="scientific">Candidatus Methanobinarius endosymbioticus</name>
    <dbReference type="NCBI Taxonomy" id="2006182"/>
    <lineage>
        <taxon>Archaea</taxon>
        <taxon>Methanobacteriati</taxon>
        <taxon>Methanobacteriota</taxon>
        <taxon>Methanomada group</taxon>
        <taxon>Methanobacteria</taxon>
        <taxon>Methanobacteriales</taxon>
        <taxon>Methanobacteriaceae</taxon>
        <taxon>Candidatus Methanobinarius</taxon>
    </lineage>
</organism>
<dbReference type="GO" id="GO:0004525">
    <property type="term" value="F:ribonuclease III activity"/>
    <property type="evidence" value="ECO:0007669"/>
    <property type="project" value="UniProtKB-EC"/>
</dbReference>
<dbReference type="InterPro" id="IPR014720">
    <property type="entry name" value="dsRBD_dom"/>
</dbReference>
<dbReference type="PANTHER" id="PTHR11207">
    <property type="entry name" value="RIBONUCLEASE III"/>
    <property type="match status" value="1"/>
</dbReference>
<name>A0A366MDT0_9EURY</name>
<evidence type="ECO:0000313" key="10">
    <source>
        <dbReference type="EMBL" id="RBQ23850.1"/>
    </source>
</evidence>
<dbReference type="SUPFAM" id="SSF69065">
    <property type="entry name" value="RNase III domain-like"/>
    <property type="match status" value="1"/>
</dbReference>
<keyword evidence="4" id="KW-0540">Nuclease</keyword>
<dbReference type="GO" id="GO:0006364">
    <property type="term" value="P:rRNA processing"/>
    <property type="evidence" value="ECO:0007669"/>
    <property type="project" value="InterPro"/>
</dbReference>
<evidence type="ECO:0000256" key="6">
    <source>
        <dbReference type="ARBA" id="ARBA00022801"/>
    </source>
</evidence>
<comment type="catalytic activity">
    <reaction evidence="1">
        <text>Endonucleolytic cleavage to 5'-phosphomonoester.</text>
        <dbReference type="EC" id="3.1.26.3"/>
    </reaction>
</comment>
<comment type="similarity">
    <text evidence="2">Belongs to the ribonuclease III family.</text>
</comment>
<dbReference type="Pfam" id="PF00035">
    <property type="entry name" value="dsrm"/>
    <property type="match status" value="1"/>
</dbReference>
<dbReference type="CDD" id="cd10845">
    <property type="entry name" value="DSRM_RNAse_III_family"/>
    <property type="match status" value="1"/>
</dbReference>
<proteinExistence type="inferred from homology"/>
<comment type="caution">
    <text evidence="10">The sequence shown here is derived from an EMBL/GenBank/DDBJ whole genome shotgun (WGS) entry which is preliminary data.</text>
</comment>
<evidence type="ECO:0000256" key="4">
    <source>
        <dbReference type="ARBA" id="ARBA00022722"/>
    </source>
</evidence>
<dbReference type="Gene3D" id="3.30.160.20">
    <property type="match status" value="1"/>
</dbReference>
<dbReference type="SMART" id="SM00358">
    <property type="entry name" value="DSRM"/>
    <property type="match status" value="1"/>
</dbReference>
<dbReference type="Proteomes" id="UP000253099">
    <property type="component" value="Unassembled WGS sequence"/>
</dbReference>
<reference evidence="10 11" key="1">
    <citation type="submission" date="2018-06" db="EMBL/GenBank/DDBJ databases">
        <title>Genomic insight into two independent archaeal endosymbiosis events.</title>
        <authorList>
            <person name="Lind A.E."/>
            <person name="Lewis W.H."/>
            <person name="Spang A."/>
            <person name="Guy L."/>
            <person name="Embley M.T."/>
            <person name="Ettema T.J.G."/>
        </authorList>
    </citation>
    <scope>NUCLEOTIDE SEQUENCE [LARGE SCALE GENOMIC DNA]</scope>
    <source>
        <strain evidence="10">NOE</strain>
    </source>
</reference>
<dbReference type="InterPro" id="IPR000999">
    <property type="entry name" value="RNase_III_dom"/>
</dbReference>
<protein>
    <recommendedName>
        <fullName evidence="3">ribonuclease III</fullName>
        <ecNumber evidence="3">3.1.26.3</ecNumber>
    </recommendedName>
</protein>
<dbReference type="AlphaFoldDB" id="A0A366MDT0"/>
<dbReference type="PANTHER" id="PTHR11207:SF0">
    <property type="entry name" value="RIBONUCLEASE 3"/>
    <property type="match status" value="1"/>
</dbReference>
<dbReference type="CDD" id="cd00593">
    <property type="entry name" value="RIBOc"/>
    <property type="match status" value="1"/>
</dbReference>
<dbReference type="PROSITE" id="PS50137">
    <property type="entry name" value="DS_RBD"/>
    <property type="match status" value="1"/>
</dbReference>
<feature type="domain" description="RNase III" evidence="9">
    <location>
        <begin position="1"/>
        <end position="127"/>
    </location>
</feature>
<evidence type="ECO:0000259" key="8">
    <source>
        <dbReference type="PROSITE" id="PS50137"/>
    </source>
</evidence>